<keyword evidence="3" id="KW-0336">GPI-anchor</keyword>
<keyword evidence="4 9" id="KW-0732">Signal</keyword>
<evidence type="ECO:0000256" key="1">
    <source>
        <dbReference type="ARBA" id="ARBA00004609"/>
    </source>
</evidence>
<evidence type="ECO:0000256" key="3">
    <source>
        <dbReference type="ARBA" id="ARBA00022622"/>
    </source>
</evidence>
<dbReference type="GO" id="GO:0098552">
    <property type="term" value="C:side of membrane"/>
    <property type="evidence" value="ECO:0007669"/>
    <property type="project" value="UniProtKB-KW"/>
</dbReference>
<dbReference type="InterPro" id="IPR046936">
    <property type="entry name" value="BIM1-like"/>
</dbReference>
<keyword evidence="2" id="KW-1003">Cell membrane</keyword>
<comment type="caution">
    <text evidence="11">The sequence shown here is derived from an EMBL/GenBank/DDBJ whole genome shotgun (WGS) entry which is preliminary data.</text>
</comment>
<feature type="compositionally biased region" description="Low complexity" evidence="8">
    <location>
        <begin position="175"/>
        <end position="188"/>
    </location>
</feature>
<evidence type="ECO:0000256" key="5">
    <source>
        <dbReference type="ARBA" id="ARBA00023136"/>
    </source>
</evidence>
<dbReference type="KEGG" id="tasa:A1Q1_04930"/>
<evidence type="ECO:0000259" key="10">
    <source>
        <dbReference type="Pfam" id="PF20238"/>
    </source>
</evidence>
<keyword evidence="7" id="KW-0449">Lipoprotein</keyword>
<dbReference type="CDD" id="cd21176">
    <property type="entry name" value="LPMO_auxiliary-like"/>
    <property type="match status" value="1"/>
</dbReference>
<dbReference type="Pfam" id="PF20238">
    <property type="entry name" value="BIM1-like_dom"/>
    <property type="match status" value="1"/>
</dbReference>
<dbReference type="EMBL" id="ALBS01000290">
    <property type="protein sequence ID" value="EJT46498.1"/>
    <property type="molecule type" value="Genomic_DNA"/>
</dbReference>
<dbReference type="VEuPathDB" id="FungiDB:A1Q1_04930"/>
<gene>
    <name evidence="11" type="ORF">A1Q1_04930</name>
</gene>
<dbReference type="GeneID" id="25988442"/>
<dbReference type="PANTHER" id="PTHR34992">
    <property type="entry name" value="HYPHAL ANASTAMOSIS-7 PROTEIN"/>
    <property type="match status" value="1"/>
</dbReference>
<dbReference type="PANTHER" id="PTHR34992:SF11">
    <property type="entry name" value="COPPER ACQUISITION FACTOR BIM1-LIKE DOMAIN-CONTAINING PROTEIN"/>
    <property type="match status" value="1"/>
</dbReference>
<dbReference type="RefSeq" id="XP_014177212.1">
    <property type="nucleotide sequence ID" value="XM_014321737.1"/>
</dbReference>
<dbReference type="Proteomes" id="UP000002748">
    <property type="component" value="Unassembled WGS sequence"/>
</dbReference>
<feature type="region of interest" description="Disordered" evidence="8">
    <location>
        <begin position="154"/>
        <end position="188"/>
    </location>
</feature>
<name>J5QBP1_TRIAS</name>
<evidence type="ECO:0000313" key="11">
    <source>
        <dbReference type="EMBL" id="EJT46498.1"/>
    </source>
</evidence>
<evidence type="ECO:0000256" key="9">
    <source>
        <dbReference type="SAM" id="SignalP"/>
    </source>
</evidence>
<keyword evidence="5" id="KW-0472">Membrane</keyword>
<evidence type="ECO:0000256" key="2">
    <source>
        <dbReference type="ARBA" id="ARBA00022475"/>
    </source>
</evidence>
<feature type="signal peptide" evidence="9">
    <location>
        <begin position="1"/>
        <end position="16"/>
    </location>
</feature>
<dbReference type="InterPro" id="IPR046530">
    <property type="entry name" value="BIM1-like_dom"/>
</dbReference>
<evidence type="ECO:0000256" key="6">
    <source>
        <dbReference type="ARBA" id="ARBA00023180"/>
    </source>
</evidence>
<reference evidence="11 12" key="1">
    <citation type="journal article" date="2012" name="Eukaryot. Cell">
        <title>Draft genome sequence of CBS 2479, the standard type strain of Trichosporon asahii.</title>
        <authorList>
            <person name="Yang R.Y."/>
            <person name="Li H.T."/>
            <person name="Zhu H."/>
            <person name="Zhou G.P."/>
            <person name="Wang M."/>
            <person name="Wang L."/>
        </authorList>
    </citation>
    <scope>NUCLEOTIDE SEQUENCE [LARGE SCALE GENOMIC DNA]</scope>
    <source>
        <strain evidence="12">ATCC 90039 / CBS 2479 / JCM 2466 / KCTC 7840 / NCYC 2677 / UAMH 7654</strain>
    </source>
</reference>
<feature type="chain" id="PRO_5003784733" description="Copper acquisition factor BIM1-like domain-containing protein" evidence="9">
    <location>
        <begin position="17"/>
        <end position="212"/>
    </location>
</feature>
<sequence>MLSLLATALAASMATAHFTLDYPETRGFDEDKETQFCGGFATAATRQPFPLKGPVWINNHHKKATVDAFVSLSTDPQSFDDFNKTSNGTSIPHLTDFFQVSEGEACWNIDFTSLGLDLKNGSEVTLQVRFSGCSDLILLSDYQVPANETCNNDAAAGAQSNTSETGAGHDDNSHASSSAAPSATASQQGGASPILARSGALVVVAIAFAALF</sequence>
<evidence type="ECO:0000256" key="7">
    <source>
        <dbReference type="ARBA" id="ARBA00023288"/>
    </source>
</evidence>
<dbReference type="HOGENOM" id="CLU_070647_3_1_1"/>
<keyword evidence="6" id="KW-0325">Glycoprotein</keyword>
<feature type="domain" description="Copper acquisition factor BIM1-like" evidence="10">
    <location>
        <begin position="16"/>
        <end position="153"/>
    </location>
</feature>
<proteinExistence type="predicted"/>
<dbReference type="OrthoDB" id="2146436at2759"/>
<evidence type="ECO:0000256" key="4">
    <source>
        <dbReference type="ARBA" id="ARBA00022729"/>
    </source>
</evidence>
<organism evidence="11 12">
    <name type="scientific">Trichosporon asahii var. asahii (strain ATCC 90039 / CBS 2479 / JCM 2466 / KCTC 7840 / NBRC 103889/ NCYC 2677 / UAMH 7654)</name>
    <name type="common">Yeast</name>
    <dbReference type="NCBI Taxonomy" id="1186058"/>
    <lineage>
        <taxon>Eukaryota</taxon>
        <taxon>Fungi</taxon>
        <taxon>Dikarya</taxon>
        <taxon>Basidiomycota</taxon>
        <taxon>Agaricomycotina</taxon>
        <taxon>Tremellomycetes</taxon>
        <taxon>Trichosporonales</taxon>
        <taxon>Trichosporonaceae</taxon>
        <taxon>Trichosporon</taxon>
    </lineage>
</organism>
<accession>J5QBP1</accession>
<dbReference type="GO" id="GO:0005886">
    <property type="term" value="C:plasma membrane"/>
    <property type="evidence" value="ECO:0007669"/>
    <property type="project" value="UniProtKB-SubCell"/>
</dbReference>
<protein>
    <recommendedName>
        <fullName evidence="10">Copper acquisition factor BIM1-like domain-containing protein</fullName>
    </recommendedName>
</protein>
<evidence type="ECO:0000256" key="8">
    <source>
        <dbReference type="SAM" id="MobiDB-lite"/>
    </source>
</evidence>
<comment type="subcellular location">
    <subcellularLocation>
        <location evidence="1">Cell membrane</location>
        <topology evidence="1">Lipid-anchor</topology>
        <topology evidence="1">GPI-anchor</topology>
    </subcellularLocation>
</comment>
<evidence type="ECO:0000313" key="12">
    <source>
        <dbReference type="Proteomes" id="UP000002748"/>
    </source>
</evidence>
<feature type="compositionally biased region" description="Polar residues" evidence="8">
    <location>
        <begin position="154"/>
        <end position="165"/>
    </location>
</feature>
<dbReference type="AlphaFoldDB" id="J5QBP1"/>